<dbReference type="InterPro" id="IPR037151">
    <property type="entry name" value="AlkB-like_sf"/>
</dbReference>
<name>A0AAD9K6R5_9ANNE</name>
<keyword evidence="2" id="KW-0479">Metal-binding</keyword>
<comment type="cofactor">
    <cofactor evidence="1">
        <name>Fe(2+)</name>
        <dbReference type="ChEBI" id="CHEBI:29033"/>
    </cofactor>
</comment>
<dbReference type="GO" id="GO:0070988">
    <property type="term" value="P:demethylation"/>
    <property type="evidence" value="ECO:0007669"/>
    <property type="project" value="InterPro"/>
</dbReference>
<dbReference type="PANTHER" id="PTHR12463">
    <property type="entry name" value="OXYGENASE-RELATED"/>
    <property type="match status" value="1"/>
</dbReference>
<dbReference type="GO" id="GO:0016491">
    <property type="term" value="F:oxidoreductase activity"/>
    <property type="evidence" value="ECO:0007669"/>
    <property type="project" value="UniProtKB-KW"/>
</dbReference>
<organism evidence="4 5">
    <name type="scientific">Paralvinella palmiformis</name>
    <dbReference type="NCBI Taxonomy" id="53620"/>
    <lineage>
        <taxon>Eukaryota</taxon>
        <taxon>Metazoa</taxon>
        <taxon>Spiralia</taxon>
        <taxon>Lophotrochozoa</taxon>
        <taxon>Annelida</taxon>
        <taxon>Polychaeta</taxon>
        <taxon>Sedentaria</taxon>
        <taxon>Canalipalpata</taxon>
        <taxon>Terebellida</taxon>
        <taxon>Terebelliformia</taxon>
        <taxon>Alvinellidae</taxon>
        <taxon>Paralvinella</taxon>
    </lineage>
</organism>
<dbReference type="PANTHER" id="PTHR12463:SF0">
    <property type="entry name" value="ALPHA-KETOGLUTARATE-DEPENDENT DIOXYGENASE ALKB HOMOLOG 4"/>
    <property type="match status" value="1"/>
</dbReference>
<dbReference type="EMBL" id="JAODUP010000048">
    <property type="protein sequence ID" value="KAK2165576.1"/>
    <property type="molecule type" value="Genomic_DNA"/>
</dbReference>
<dbReference type="GO" id="GO:0032451">
    <property type="term" value="F:demethylase activity"/>
    <property type="evidence" value="ECO:0007669"/>
    <property type="project" value="TreeGrafter"/>
</dbReference>
<feature type="domain" description="Fe2OG dioxygenase" evidence="3">
    <location>
        <begin position="142"/>
        <end position="240"/>
    </location>
</feature>
<comment type="caution">
    <text evidence="4">The sequence shown here is derived from an EMBL/GenBank/DDBJ whole genome shotgun (WGS) entry which is preliminary data.</text>
</comment>
<evidence type="ECO:0000256" key="1">
    <source>
        <dbReference type="ARBA" id="ARBA00001954"/>
    </source>
</evidence>
<dbReference type="SUPFAM" id="SSF51197">
    <property type="entry name" value="Clavaminate synthase-like"/>
    <property type="match status" value="1"/>
</dbReference>
<accession>A0AAD9K6R5</accession>
<gene>
    <name evidence="4" type="ORF">LSH36_48g04057</name>
</gene>
<keyword evidence="5" id="KW-1185">Reference proteome</keyword>
<dbReference type="AlphaFoldDB" id="A0AAD9K6R5"/>
<sequence>MTSTKTCACKGKRTCLVCEPLIQTENTCLHEEKVTYVYCPDCGRAWRDTKTNDKHPNHSGNSIIFPGVTLIENFVSPEEEEWLVSEIDNTAWIDSQSGRRKQDYGPKVNFKKRKVKASVFSGLPAFSKMLVKRMNDSNYLDDFEPVELCNLEYTPERGSTIDPHLDDSWIWGERLVTLTLLSDTKHTMTSDCQPDVEVIIPLHRRSLVIVQGAARHEWMHAIKRVDITQRRLAMTFRELTPEFRQGGQNEVLGRELLQIAASFGGLSVGTKCT</sequence>
<dbReference type="Proteomes" id="UP001208570">
    <property type="component" value="Unassembled WGS sequence"/>
</dbReference>
<proteinExistence type="inferred from homology"/>
<reference evidence="4" key="1">
    <citation type="journal article" date="2023" name="Mol. Biol. Evol.">
        <title>Third-Generation Sequencing Reveals the Adaptive Role of the Epigenome in Three Deep-Sea Polychaetes.</title>
        <authorList>
            <person name="Perez M."/>
            <person name="Aroh O."/>
            <person name="Sun Y."/>
            <person name="Lan Y."/>
            <person name="Juniper S.K."/>
            <person name="Young C.R."/>
            <person name="Angers B."/>
            <person name="Qian P.Y."/>
        </authorList>
    </citation>
    <scope>NUCLEOTIDE SEQUENCE</scope>
    <source>
        <strain evidence="4">P08H-3</strain>
    </source>
</reference>
<evidence type="ECO:0000313" key="5">
    <source>
        <dbReference type="Proteomes" id="UP001208570"/>
    </source>
</evidence>
<dbReference type="GO" id="GO:0046872">
    <property type="term" value="F:metal ion binding"/>
    <property type="evidence" value="ECO:0007669"/>
    <property type="project" value="UniProtKB-KW"/>
</dbReference>
<evidence type="ECO:0000313" key="4">
    <source>
        <dbReference type="EMBL" id="KAK2165576.1"/>
    </source>
</evidence>
<keyword evidence="2" id="KW-0560">Oxidoreductase</keyword>
<dbReference type="PROSITE" id="PS51471">
    <property type="entry name" value="FE2OG_OXY"/>
    <property type="match status" value="1"/>
</dbReference>
<protein>
    <recommendedName>
        <fullName evidence="3">Fe2OG dioxygenase domain-containing protein</fullName>
    </recommendedName>
</protein>
<dbReference type="InterPro" id="IPR032857">
    <property type="entry name" value="ALKBH4"/>
</dbReference>
<dbReference type="InterPro" id="IPR005123">
    <property type="entry name" value="Oxoglu/Fe-dep_dioxygenase_dom"/>
</dbReference>
<keyword evidence="2" id="KW-0408">Iron</keyword>
<evidence type="ECO:0000259" key="3">
    <source>
        <dbReference type="PROSITE" id="PS51471"/>
    </source>
</evidence>
<dbReference type="Gene3D" id="2.60.120.590">
    <property type="entry name" value="Alpha-ketoglutarate-dependent dioxygenase AlkB-like"/>
    <property type="match status" value="1"/>
</dbReference>
<comment type="similarity">
    <text evidence="2">Belongs to the iron/ascorbate-dependent oxidoreductase family.</text>
</comment>
<evidence type="ECO:0000256" key="2">
    <source>
        <dbReference type="RuleBase" id="RU003682"/>
    </source>
</evidence>
<dbReference type="FunFam" id="2.60.120.590:FF:000019">
    <property type="entry name" value="DNA N6-methyl adenine demethylase"/>
    <property type="match status" value="1"/>
</dbReference>